<dbReference type="RefSeq" id="WP_193391352.1">
    <property type="nucleotide sequence ID" value="NZ_JAVSKO010000003.1"/>
</dbReference>
<comment type="caution">
    <text evidence="1">The sequence shown here is derived from an EMBL/GenBank/DDBJ whole genome shotgun (WGS) entry which is preliminary data.</text>
</comment>
<evidence type="ECO:0000313" key="2">
    <source>
        <dbReference type="Proteomes" id="UP001251948"/>
    </source>
</evidence>
<proteinExistence type="predicted"/>
<reference evidence="1" key="1">
    <citation type="submission" date="2023-07" db="EMBL/GenBank/DDBJ databases">
        <title>Comparative genomics of clinical Stenotrophomonas maltophilia isolates reveals regions of diversity which correlate with colonization and persistence in vivo.</title>
        <authorList>
            <person name="Mcdaniel M.S."/>
            <person name="Swords W.E."/>
            <person name="Sumpter N.A."/>
            <person name="Lindgren N.R."/>
            <person name="Billiot C.E."/>
        </authorList>
    </citation>
    <scope>NUCLEOTIDE SEQUENCE</scope>
    <source>
        <strain evidence="1">Ism4</strain>
    </source>
</reference>
<dbReference type="EMBL" id="JAVSKO010000003">
    <property type="protein sequence ID" value="MDT3467931.1"/>
    <property type="molecule type" value="Genomic_DNA"/>
</dbReference>
<accession>A0AAJ2J9S2</accession>
<name>A0AAJ2J9S2_STEMA</name>
<organism evidence="1 2">
    <name type="scientific">Stenotrophomonas maltophilia</name>
    <name type="common">Pseudomonas maltophilia</name>
    <name type="synonym">Xanthomonas maltophilia</name>
    <dbReference type="NCBI Taxonomy" id="40324"/>
    <lineage>
        <taxon>Bacteria</taxon>
        <taxon>Pseudomonadati</taxon>
        <taxon>Pseudomonadota</taxon>
        <taxon>Gammaproteobacteria</taxon>
        <taxon>Lysobacterales</taxon>
        <taxon>Lysobacteraceae</taxon>
        <taxon>Stenotrophomonas</taxon>
        <taxon>Stenotrophomonas maltophilia group</taxon>
    </lineage>
</organism>
<dbReference type="Proteomes" id="UP001251948">
    <property type="component" value="Unassembled WGS sequence"/>
</dbReference>
<gene>
    <name evidence="1" type="ORF">ROV92_07965</name>
</gene>
<evidence type="ECO:0000313" key="1">
    <source>
        <dbReference type="EMBL" id="MDT3467931.1"/>
    </source>
</evidence>
<sequence>MAQFRAFSEASALARRRHLAEELMNLRAAQFEGSDYSAYLNKLMD</sequence>
<protein>
    <submittedName>
        <fullName evidence="1">Uncharacterized protein</fullName>
    </submittedName>
</protein>
<dbReference type="AlphaFoldDB" id="A0AAJ2J9S2"/>